<reference evidence="10 11" key="1">
    <citation type="submission" date="2016-04" db="EMBL/GenBank/DDBJ databases">
        <title>Complete Genome Sequence of Chryseobacterium sp. IHBB 10212.</title>
        <authorList>
            <person name="Pal M."/>
            <person name="Swarnkar M.K."/>
            <person name="Kaushal K."/>
            <person name="Chhibber S."/>
            <person name="Singh A.K."/>
            <person name="Gulati A."/>
        </authorList>
    </citation>
    <scope>NUCLEOTIDE SEQUENCE [LARGE SCALE GENOMIC DNA]</scope>
    <source>
        <strain evidence="10 11">IHBB 10212</strain>
    </source>
</reference>
<dbReference type="Pfam" id="PF00575">
    <property type="entry name" value="S1"/>
    <property type="match status" value="6"/>
</dbReference>
<dbReference type="KEGG" id="chh:A0O34_02095"/>
<proteinExistence type="inferred from homology"/>
<dbReference type="FunFam" id="2.40.50.140:FF:000011">
    <property type="entry name" value="30S ribosomal protein S1"/>
    <property type="match status" value="1"/>
</dbReference>
<feature type="domain" description="S1 motif" evidence="9">
    <location>
        <begin position="308"/>
        <end position="378"/>
    </location>
</feature>
<feature type="domain" description="S1 motif" evidence="9">
    <location>
        <begin position="136"/>
        <end position="202"/>
    </location>
</feature>
<dbReference type="CDD" id="cd05688">
    <property type="entry name" value="S1_RPS1_repeat_ec3"/>
    <property type="match status" value="1"/>
</dbReference>
<keyword evidence="4 10" id="KW-0689">Ribosomal protein</keyword>
<keyword evidence="5" id="KW-0687">Ribonucleoprotein</keyword>
<dbReference type="OrthoDB" id="9804077at2"/>
<dbReference type="AlphaFoldDB" id="A0A172XQX2"/>
<dbReference type="NCBIfam" id="NF004953">
    <property type="entry name" value="PRK06299.1-3"/>
    <property type="match status" value="1"/>
</dbReference>
<keyword evidence="11" id="KW-1185">Reference proteome</keyword>
<name>A0A172XQX2_9FLAO</name>
<feature type="region of interest" description="Disordered" evidence="8">
    <location>
        <begin position="555"/>
        <end position="600"/>
    </location>
</feature>
<evidence type="ECO:0000313" key="11">
    <source>
        <dbReference type="Proteomes" id="UP000077824"/>
    </source>
</evidence>
<dbReference type="GO" id="GO:0003735">
    <property type="term" value="F:structural constituent of ribosome"/>
    <property type="evidence" value="ECO:0007669"/>
    <property type="project" value="TreeGrafter"/>
</dbReference>
<dbReference type="InterPro" id="IPR035104">
    <property type="entry name" value="Ribosomal_protein_S1-like"/>
</dbReference>
<dbReference type="PANTHER" id="PTHR10724:SF7">
    <property type="entry name" value="SMALL RIBOSOMAL SUBUNIT PROTEIN BS1C"/>
    <property type="match status" value="1"/>
</dbReference>
<feature type="domain" description="S1 motif" evidence="9">
    <location>
        <begin position="55"/>
        <end position="118"/>
    </location>
</feature>
<evidence type="ECO:0000256" key="7">
    <source>
        <dbReference type="ARBA" id="ARBA00035517"/>
    </source>
</evidence>
<feature type="compositionally biased region" description="Basic and acidic residues" evidence="8">
    <location>
        <begin position="590"/>
        <end position="600"/>
    </location>
</feature>
<evidence type="ECO:0000256" key="3">
    <source>
        <dbReference type="ARBA" id="ARBA00022884"/>
    </source>
</evidence>
<dbReference type="InterPro" id="IPR012340">
    <property type="entry name" value="NA-bd_OB-fold"/>
</dbReference>
<dbReference type="CDD" id="cd05687">
    <property type="entry name" value="S1_RPS1_repeat_ec1_hs1"/>
    <property type="match status" value="1"/>
</dbReference>
<dbReference type="Gene3D" id="2.40.50.140">
    <property type="entry name" value="Nucleic acid-binding proteins"/>
    <property type="match status" value="6"/>
</dbReference>
<dbReference type="GO" id="GO:0006412">
    <property type="term" value="P:translation"/>
    <property type="evidence" value="ECO:0007669"/>
    <property type="project" value="TreeGrafter"/>
</dbReference>
<dbReference type="Proteomes" id="UP000077824">
    <property type="component" value="Chromosome"/>
</dbReference>
<evidence type="ECO:0000256" key="4">
    <source>
        <dbReference type="ARBA" id="ARBA00022980"/>
    </source>
</evidence>
<evidence type="ECO:0000313" key="10">
    <source>
        <dbReference type="EMBL" id="ANF49419.1"/>
    </source>
</evidence>
<feature type="compositionally biased region" description="Low complexity" evidence="8">
    <location>
        <begin position="562"/>
        <end position="576"/>
    </location>
</feature>
<comment type="similarity">
    <text evidence="1">Belongs to the bacterial ribosomal protein bS1 family.</text>
</comment>
<evidence type="ECO:0000256" key="1">
    <source>
        <dbReference type="ARBA" id="ARBA00006767"/>
    </source>
</evidence>
<dbReference type="PROSITE" id="PS50126">
    <property type="entry name" value="S1"/>
    <property type="match status" value="6"/>
</dbReference>
<dbReference type="CDD" id="cd04465">
    <property type="entry name" value="S1_RPS1_repeat_ec2_hs2"/>
    <property type="match status" value="1"/>
</dbReference>
<feature type="domain" description="S1 motif" evidence="9">
    <location>
        <begin position="223"/>
        <end position="291"/>
    </location>
</feature>
<sequence length="600" mass="67144">MSKETNSAEVILNQNVAPEQFDWDSFESGLDADARKEKSDLEEIYNGSLSSLNDNDVITGKVVRLTDKEAIVDIDFKSEGVISLNEFRYNPGLKVGDDVEVMVDRREDKTGQLQLSHRKARTLKAWDRVNELHETGEIVNGFVKSRTKGGMIVDVHGIEAFLPGSQIDVKPIKDYDQFVGKTMEFKVVKINPEFKNVVVSHKALIEADIEGQKKEIIAQLEKGQVLEGTVKNITSYGVFIDLGGVDGLIHITDLSWSRVNHPSEILEDGQTVKVVILDFDDEKTRIQLGMKQLEAHPWDALSADMKVGDKVKGKVVVLADYGAFVEIAPGVEGLIHVSEMSWSTHLRSAGDFVKVGDEVEAEVLTLDREDRKISLGIKQLSKDPWENIETKYPVASKHVGTVRNFTNFGVFVELEEGIDGLIYISDLSWTKKIKHPSEFCAVGDKLDVVVLELDIQARRLSLGHKQLTENPWDKFETKYAEGTIHAGKAVDVHDKGASVQFEDAEVEAFCPSRLLEKEDGSKIKKGEDAQFKVIEFNKEFKRVVVSHTGIFRDEEKKNVRDNSNNNRSNNTSSSSNNEERSTLGDIDALAELKRKMEEGK</sequence>
<protein>
    <recommendedName>
        <fullName evidence="6">Small ribosomal subunit protein bS1</fullName>
    </recommendedName>
    <alternativeName>
        <fullName evidence="7">30S ribosomal protein S1</fullName>
    </alternativeName>
</protein>
<dbReference type="GO" id="GO:0003729">
    <property type="term" value="F:mRNA binding"/>
    <property type="evidence" value="ECO:0007669"/>
    <property type="project" value="UniProtKB-ARBA"/>
</dbReference>
<keyword evidence="2" id="KW-0677">Repeat</keyword>
<accession>A0A172XQX2</accession>
<evidence type="ECO:0000256" key="5">
    <source>
        <dbReference type="ARBA" id="ARBA00023274"/>
    </source>
</evidence>
<evidence type="ECO:0000256" key="2">
    <source>
        <dbReference type="ARBA" id="ARBA00022737"/>
    </source>
</evidence>
<dbReference type="FunFam" id="2.40.50.140:FF:000051">
    <property type="entry name" value="RNA-binding transcriptional accessory protein"/>
    <property type="match status" value="1"/>
</dbReference>
<evidence type="ECO:0000256" key="6">
    <source>
        <dbReference type="ARBA" id="ARBA00035293"/>
    </source>
</evidence>
<dbReference type="InterPro" id="IPR003029">
    <property type="entry name" value="S1_domain"/>
</dbReference>
<dbReference type="GO" id="GO:0022627">
    <property type="term" value="C:cytosolic small ribosomal subunit"/>
    <property type="evidence" value="ECO:0007669"/>
    <property type="project" value="TreeGrafter"/>
</dbReference>
<feature type="domain" description="S1 motif" evidence="9">
    <location>
        <begin position="482"/>
        <end position="548"/>
    </location>
</feature>
<dbReference type="FunFam" id="2.40.50.140:FF:000110">
    <property type="entry name" value="30S ribosomal protein S1"/>
    <property type="match status" value="1"/>
</dbReference>
<dbReference type="SUPFAM" id="SSF50249">
    <property type="entry name" value="Nucleic acid-binding proteins"/>
    <property type="match status" value="6"/>
</dbReference>
<evidence type="ECO:0000256" key="8">
    <source>
        <dbReference type="SAM" id="MobiDB-lite"/>
    </source>
</evidence>
<dbReference type="PRINTS" id="PR00681">
    <property type="entry name" value="RIBOSOMALS1"/>
</dbReference>
<dbReference type="PANTHER" id="PTHR10724">
    <property type="entry name" value="30S RIBOSOMAL PROTEIN S1"/>
    <property type="match status" value="1"/>
</dbReference>
<organism evidence="10 11">
    <name type="scientific">Chryseobacterium glaciei</name>
    <dbReference type="NCBI Taxonomy" id="1685010"/>
    <lineage>
        <taxon>Bacteria</taxon>
        <taxon>Pseudomonadati</taxon>
        <taxon>Bacteroidota</taxon>
        <taxon>Flavobacteriia</taxon>
        <taxon>Flavobacteriales</taxon>
        <taxon>Weeksellaceae</taxon>
        <taxon>Chryseobacterium group</taxon>
        <taxon>Chryseobacterium</taxon>
    </lineage>
</organism>
<keyword evidence="3" id="KW-0694">RNA-binding</keyword>
<gene>
    <name evidence="10" type="ORF">A0O34_02095</name>
</gene>
<dbReference type="EMBL" id="CP015199">
    <property type="protein sequence ID" value="ANF49419.1"/>
    <property type="molecule type" value="Genomic_DNA"/>
</dbReference>
<feature type="domain" description="S1 motif" evidence="9">
    <location>
        <begin position="395"/>
        <end position="465"/>
    </location>
</feature>
<dbReference type="RefSeq" id="WP_066750779.1">
    <property type="nucleotide sequence ID" value="NZ_CP015199.1"/>
</dbReference>
<evidence type="ECO:0000259" key="9">
    <source>
        <dbReference type="PROSITE" id="PS50126"/>
    </source>
</evidence>
<dbReference type="SMART" id="SM00316">
    <property type="entry name" value="S1"/>
    <property type="match status" value="6"/>
</dbReference>
<dbReference type="STRING" id="1685010.A0O34_02095"/>
<dbReference type="InterPro" id="IPR050437">
    <property type="entry name" value="Ribos_protein_bS1-like"/>
</dbReference>